<keyword evidence="2" id="KW-1185">Reference proteome</keyword>
<sequence length="102" mass="11226">MSRSPSILDVIHKNNAERIHHIMARPNSGKYLVLVGPKDAPRALLFGSQHNYLAELEHDSLVIDDLIKAGAPCPPPEPLTRSAGVPHPIDAEQAECYQLADW</sequence>
<accession>A0A0G3BLC4</accession>
<evidence type="ECO:0000313" key="2">
    <source>
        <dbReference type="Proteomes" id="UP000035352"/>
    </source>
</evidence>
<dbReference type="STRING" id="413882.AAW51_1500"/>
<dbReference type="OrthoDB" id="9156495at2"/>
<dbReference type="EMBL" id="CP011371">
    <property type="protein sequence ID" value="AKJ28191.1"/>
    <property type="molecule type" value="Genomic_DNA"/>
</dbReference>
<evidence type="ECO:0000313" key="1">
    <source>
        <dbReference type="EMBL" id="AKJ28191.1"/>
    </source>
</evidence>
<reference evidence="1 2" key="1">
    <citation type="submission" date="2015-05" db="EMBL/GenBank/DDBJ databases">
        <authorList>
            <person name="Tang B."/>
            <person name="Yu Y."/>
        </authorList>
    </citation>
    <scope>NUCLEOTIDE SEQUENCE [LARGE SCALE GENOMIC DNA]</scope>
    <source>
        <strain evidence="1 2">DSM 7029</strain>
    </source>
</reference>
<gene>
    <name evidence="1" type="ORF">AAW51_1500</name>
</gene>
<organism evidence="1 2">
    <name type="scientific">Caldimonas brevitalea</name>
    <dbReference type="NCBI Taxonomy" id="413882"/>
    <lineage>
        <taxon>Bacteria</taxon>
        <taxon>Pseudomonadati</taxon>
        <taxon>Pseudomonadota</taxon>
        <taxon>Betaproteobacteria</taxon>
        <taxon>Burkholderiales</taxon>
        <taxon>Sphaerotilaceae</taxon>
        <taxon>Caldimonas</taxon>
    </lineage>
</organism>
<protein>
    <submittedName>
        <fullName evidence="1">Uncharacterized protein</fullName>
    </submittedName>
</protein>
<proteinExistence type="predicted"/>
<dbReference type="AlphaFoldDB" id="A0A0G3BLC4"/>
<dbReference type="KEGG" id="pbh:AAW51_1500"/>
<dbReference type="RefSeq" id="WP_157359660.1">
    <property type="nucleotide sequence ID" value="NZ_CP011371.1"/>
</dbReference>
<dbReference type="Proteomes" id="UP000035352">
    <property type="component" value="Chromosome"/>
</dbReference>
<name>A0A0G3BLC4_9BURK</name>